<dbReference type="EMBL" id="JAVDSW010000009">
    <property type="protein sequence ID" value="MDR6705314.1"/>
    <property type="molecule type" value="Genomic_DNA"/>
</dbReference>
<dbReference type="RefSeq" id="WP_111794420.1">
    <property type="nucleotide sequence ID" value="NZ_JAGIPM010000010.1"/>
</dbReference>
<dbReference type="AlphaFoldDB" id="A0AAW8M2I8"/>
<evidence type="ECO:0000256" key="3">
    <source>
        <dbReference type="ARBA" id="ARBA00023136"/>
    </source>
</evidence>
<gene>
    <name evidence="8" type="ORF">J2W61_005189</name>
</gene>
<comment type="caution">
    <text evidence="8">The sequence shown here is derived from an EMBL/GenBank/DDBJ whole genome shotgun (WGS) entry which is preliminary data.</text>
</comment>
<comment type="similarity">
    <text evidence="5">Belongs to the Omp25/RopB family.</text>
</comment>
<dbReference type="InterPro" id="IPR027385">
    <property type="entry name" value="Beta-barrel_OMP"/>
</dbReference>
<reference evidence="8" key="1">
    <citation type="submission" date="2023-07" db="EMBL/GenBank/DDBJ databases">
        <title>Sorghum-associated microbial communities from plants grown in Nebraska, USA.</title>
        <authorList>
            <person name="Schachtman D."/>
        </authorList>
    </citation>
    <scope>NUCLEOTIDE SEQUENCE</scope>
    <source>
        <strain evidence="8">1457</strain>
    </source>
</reference>
<dbReference type="InterPro" id="IPR051692">
    <property type="entry name" value="OMP-like"/>
</dbReference>
<keyword evidence="2 6" id="KW-0732">Signal</keyword>
<evidence type="ECO:0000256" key="2">
    <source>
        <dbReference type="ARBA" id="ARBA00022729"/>
    </source>
</evidence>
<keyword evidence="4" id="KW-0998">Cell outer membrane</keyword>
<evidence type="ECO:0000256" key="4">
    <source>
        <dbReference type="ARBA" id="ARBA00023237"/>
    </source>
</evidence>
<organism evidence="8 9">
    <name type="scientific">Agrobacterium tumefaciens</name>
    <dbReference type="NCBI Taxonomy" id="358"/>
    <lineage>
        <taxon>Bacteria</taxon>
        <taxon>Pseudomonadati</taxon>
        <taxon>Pseudomonadota</taxon>
        <taxon>Alphaproteobacteria</taxon>
        <taxon>Hyphomicrobiales</taxon>
        <taxon>Rhizobiaceae</taxon>
        <taxon>Rhizobium/Agrobacterium group</taxon>
        <taxon>Agrobacterium</taxon>
        <taxon>Agrobacterium tumefaciens complex</taxon>
    </lineage>
</organism>
<evidence type="ECO:0000256" key="6">
    <source>
        <dbReference type="SAM" id="SignalP"/>
    </source>
</evidence>
<dbReference type="GO" id="GO:0009279">
    <property type="term" value="C:cell outer membrane"/>
    <property type="evidence" value="ECO:0007669"/>
    <property type="project" value="UniProtKB-SubCell"/>
</dbReference>
<evidence type="ECO:0000313" key="8">
    <source>
        <dbReference type="EMBL" id="MDR6705314.1"/>
    </source>
</evidence>
<comment type="subcellular location">
    <subcellularLocation>
        <location evidence="1">Cell outer membrane</location>
    </subcellularLocation>
</comment>
<name>A0AAW8M2I8_AGRTU</name>
<feature type="signal peptide" evidence="6">
    <location>
        <begin position="1"/>
        <end position="22"/>
    </location>
</feature>
<feature type="chain" id="PRO_5043690060" evidence="6">
    <location>
        <begin position="23"/>
        <end position="211"/>
    </location>
</feature>
<dbReference type="Gene3D" id="2.40.160.20">
    <property type="match status" value="1"/>
</dbReference>
<evidence type="ECO:0000313" key="9">
    <source>
        <dbReference type="Proteomes" id="UP001265315"/>
    </source>
</evidence>
<evidence type="ECO:0000256" key="1">
    <source>
        <dbReference type="ARBA" id="ARBA00004442"/>
    </source>
</evidence>
<feature type="domain" description="Outer membrane protein beta-barrel" evidence="7">
    <location>
        <begin position="38"/>
        <end position="211"/>
    </location>
</feature>
<dbReference type="PANTHER" id="PTHR34001:SF3">
    <property type="entry name" value="BLL7405 PROTEIN"/>
    <property type="match status" value="1"/>
</dbReference>
<evidence type="ECO:0000256" key="5">
    <source>
        <dbReference type="ARBA" id="ARBA00038306"/>
    </source>
</evidence>
<dbReference type="InterPro" id="IPR011250">
    <property type="entry name" value="OMP/PagP_B-barrel"/>
</dbReference>
<dbReference type="SUPFAM" id="SSF56925">
    <property type="entry name" value="OMPA-like"/>
    <property type="match status" value="1"/>
</dbReference>
<protein>
    <submittedName>
        <fullName evidence="8">Outer membrane immunogenic protein</fullName>
    </submittedName>
</protein>
<accession>A0AAW8M2I8</accession>
<proteinExistence type="inferred from homology"/>
<sequence length="211" mass="22895">MKKFITMAMAISVLSFSSGHTADLIDPPLILTPPAENAPPQLDWDGGYAGVNIGFSNLQGLFTDSCSCEDAAEATGRQVGLFVGRNWQIADRTWMGIEGDISHKWTEIHYFGSRVGTDLAGSVRLRVGEEVGNALIYAAFGWTGANINVQNPDDTAFTQGWTLGAGIDWALNDTTILRAEYRFNNYSPATLAGVEVDFDEDVISIGIAHRF</sequence>
<evidence type="ECO:0000259" key="7">
    <source>
        <dbReference type="Pfam" id="PF13505"/>
    </source>
</evidence>
<dbReference type="PANTHER" id="PTHR34001">
    <property type="entry name" value="BLL7405 PROTEIN"/>
    <property type="match status" value="1"/>
</dbReference>
<keyword evidence="3" id="KW-0472">Membrane</keyword>
<dbReference type="Proteomes" id="UP001265315">
    <property type="component" value="Unassembled WGS sequence"/>
</dbReference>
<dbReference type="Pfam" id="PF13505">
    <property type="entry name" value="OMP_b-brl"/>
    <property type="match status" value="1"/>
</dbReference>